<protein>
    <submittedName>
        <fullName evidence="1">Uncharacterized protein</fullName>
    </submittedName>
</protein>
<reference evidence="1 2" key="2">
    <citation type="submission" date="2020-07" db="EMBL/GenBank/DDBJ databases">
        <title>Genome assembly of wild tea tree DASZ reveals pedigree and selection history of tea varieties.</title>
        <authorList>
            <person name="Zhang W."/>
        </authorList>
    </citation>
    <scope>NUCLEOTIDE SEQUENCE [LARGE SCALE GENOMIC DNA]</scope>
    <source>
        <strain evidence="2">cv. G240</strain>
        <tissue evidence="1">Leaf</tissue>
    </source>
</reference>
<keyword evidence="2" id="KW-1185">Reference proteome</keyword>
<sequence length="53" mass="6106">MYMRMKNQAQTKAKPVPVITARMTVDQIQHKCCNATLERLARLKTRKGDLCKS</sequence>
<dbReference type="EMBL" id="JACBKZ010000014">
    <property type="protein sequence ID" value="KAF5934663.1"/>
    <property type="molecule type" value="Genomic_DNA"/>
</dbReference>
<gene>
    <name evidence="1" type="ORF">HYC85_030834</name>
</gene>
<proteinExistence type="predicted"/>
<comment type="caution">
    <text evidence="1">The sequence shown here is derived from an EMBL/GenBank/DDBJ whole genome shotgun (WGS) entry which is preliminary data.</text>
</comment>
<dbReference type="Proteomes" id="UP000593564">
    <property type="component" value="Unassembled WGS sequence"/>
</dbReference>
<reference evidence="2" key="1">
    <citation type="journal article" date="2020" name="Nat. Commun.">
        <title>Genome assembly of wild tea tree DASZ reveals pedigree and selection history of tea varieties.</title>
        <authorList>
            <person name="Zhang W."/>
            <person name="Zhang Y."/>
            <person name="Qiu H."/>
            <person name="Guo Y."/>
            <person name="Wan H."/>
            <person name="Zhang X."/>
            <person name="Scossa F."/>
            <person name="Alseekh S."/>
            <person name="Zhang Q."/>
            <person name="Wang P."/>
            <person name="Xu L."/>
            <person name="Schmidt M.H."/>
            <person name="Jia X."/>
            <person name="Li D."/>
            <person name="Zhu A."/>
            <person name="Guo F."/>
            <person name="Chen W."/>
            <person name="Ni D."/>
            <person name="Usadel B."/>
            <person name="Fernie A.R."/>
            <person name="Wen W."/>
        </authorList>
    </citation>
    <scope>NUCLEOTIDE SEQUENCE [LARGE SCALE GENOMIC DNA]</scope>
    <source>
        <strain evidence="2">cv. G240</strain>
    </source>
</reference>
<dbReference type="AlphaFoldDB" id="A0A7J7G1S4"/>
<evidence type="ECO:0000313" key="2">
    <source>
        <dbReference type="Proteomes" id="UP000593564"/>
    </source>
</evidence>
<accession>A0A7J7G1S4</accession>
<organism evidence="1 2">
    <name type="scientific">Camellia sinensis</name>
    <name type="common">Tea plant</name>
    <name type="synonym">Thea sinensis</name>
    <dbReference type="NCBI Taxonomy" id="4442"/>
    <lineage>
        <taxon>Eukaryota</taxon>
        <taxon>Viridiplantae</taxon>
        <taxon>Streptophyta</taxon>
        <taxon>Embryophyta</taxon>
        <taxon>Tracheophyta</taxon>
        <taxon>Spermatophyta</taxon>
        <taxon>Magnoliopsida</taxon>
        <taxon>eudicotyledons</taxon>
        <taxon>Gunneridae</taxon>
        <taxon>Pentapetalae</taxon>
        <taxon>asterids</taxon>
        <taxon>Ericales</taxon>
        <taxon>Theaceae</taxon>
        <taxon>Camellia</taxon>
    </lineage>
</organism>
<name>A0A7J7G1S4_CAMSI</name>
<evidence type="ECO:0000313" key="1">
    <source>
        <dbReference type="EMBL" id="KAF5934663.1"/>
    </source>
</evidence>